<feature type="transmembrane region" description="Helical" evidence="1">
    <location>
        <begin position="20"/>
        <end position="36"/>
    </location>
</feature>
<accession>A0ABZ2UYD4</accession>
<keyword evidence="1" id="KW-0472">Membrane</keyword>
<dbReference type="RefSeq" id="WP_353931316.1">
    <property type="nucleotide sequence ID" value="NZ_CP150886.1"/>
</dbReference>
<dbReference type="Gene3D" id="3.40.50.1820">
    <property type="entry name" value="alpha/beta hydrolase"/>
    <property type="match status" value="1"/>
</dbReference>
<evidence type="ECO:0000259" key="2">
    <source>
        <dbReference type="Pfam" id="PF12146"/>
    </source>
</evidence>
<proteinExistence type="predicted"/>
<evidence type="ECO:0000313" key="4">
    <source>
        <dbReference type="Proteomes" id="UP001483337"/>
    </source>
</evidence>
<feature type="domain" description="Serine aminopeptidase S33" evidence="2">
    <location>
        <begin position="77"/>
        <end position="181"/>
    </location>
</feature>
<dbReference type="PANTHER" id="PTHR12277:SF81">
    <property type="entry name" value="PROTEIN ABHD13"/>
    <property type="match status" value="1"/>
</dbReference>
<organism evidence="3 4">
    <name type="scientific">Okeanomitos corallinicola TIOX110</name>
    <dbReference type="NCBI Taxonomy" id="3133117"/>
    <lineage>
        <taxon>Bacteria</taxon>
        <taxon>Bacillati</taxon>
        <taxon>Cyanobacteriota</taxon>
        <taxon>Cyanophyceae</taxon>
        <taxon>Nostocales</taxon>
        <taxon>Aphanizomenonaceae</taxon>
        <taxon>Okeanomitos</taxon>
    </lineage>
</organism>
<sequence>MNQQRLRKLLIGDFTWSRMLKSLVLIYIVFAVYVYFRADSMIFLPPSPGYEDTKEIIKLKTRNNQRISAIYLQNPTAKYTIMYIHGNAEDLGSVRSTLEKIRDLGFSVFAYDYRGYGTSEGTPTETSAYEDIETAYNYLIQELQITSEKIIVFGRSVGGGSAVDLAVRKPVGGLVLESAFTSAFRVVVPVPILPFDIFNNIDKIQKVKCPVLIMHGKQDEIVPFQHGKKLFASVKSPKLYLWVDSAKHNDFDLVAGDKYGQTLRDFVQIISSNH</sequence>
<dbReference type="InterPro" id="IPR029058">
    <property type="entry name" value="AB_hydrolase_fold"/>
</dbReference>
<dbReference type="PANTHER" id="PTHR12277">
    <property type="entry name" value="ALPHA/BETA HYDROLASE DOMAIN-CONTAINING PROTEIN"/>
    <property type="match status" value="1"/>
</dbReference>
<dbReference type="InterPro" id="IPR022742">
    <property type="entry name" value="Hydrolase_4"/>
</dbReference>
<evidence type="ECO:0000256" key="1">
    <source>
        <dbReference type="SAM" id="Phobius"/>
    </source>
</evidence>
<reference evidence="3 4" key="1">
    <citation type="submission" date="2024-04" db="EMBL/GenBank/DDBJ databases">
        <title>Okeanomitos corallinicola gen. &amp; sp. nov. (Nostocales, Cyanobacteria), a new toxic marine heterocyst-forming cyanobacterium from a coral reef.</title>
        <authorList>
            <person name="Li H."/>
            <person name="Li R."/>
            <person name="Kang J."/>
            <person name="Hii K.S."/>
            <person name="Mohamed H.F."/>
            <person name="Xu X."/>
            <person name="Luo Z."/>
        </authorList>
    </citation>
    <scope>NUCLEOTIDE SEQUENCE [LARGE SCALE GENOMIC DNA]</scope>
    <source>
        <strain evidence="3 4">TIOX110</strain>
    </source>
</reference>
<gene>
    <name evidence="3" type="ORF">WJM97_01555</name>
</gene>
<dbReference type="Proteomes" id="UP001483337">
    <property type="component" value="Chromosome"/>
</dbReference>
<dbReference type="SUPFAM" id="SSF53474">
    <property type="entry name" value="alpha/beta-Hydrolases"/>
    <property type="match status" value="1"/>
</dbReference>
<keyword evidence="1" id="KW-0812">Transmembrane</keyword>
<keyword evidence="1" id="KW-1133">Transmembrane helix</keyword>
<dbReference type="GO" id="GO:0016787">
    <property type="term" value="F:hydrolase activity"/>
    <property type="evidence" value="ECO:0007669"/>
    <property type="project" value="UniProtKB-KW"/>
</dbReference>
<name>A0ABZ2UYD4_9CYAN</name>
<dbReference type="EMBL" id="CP150886">
    <property type="protein sequence ID" value="WZB88408.1"/>
    <property type="molecule type" value="Genomic_DNA"/>
</dbReference>
<dbReference type="Pfam" id="PF12146">
    <property type="entry name" value="Hydrolase_4"/>
    <property type="match status" value="1"/>
</dbReference>
<protein>
    <submittedName>
        <fullName evidence="3">Alpha/beta hydrolase</fullName>
    </submittedName>
</protein>
<keyword evidence="3" id="KW-0378">Hydrolase</keyword>
<keyword evidence="4" id="KW-1185">Reference proteome</keyword>
<evidence type="ECO:0000313" key="3">
    <source>
        <dbReference type="EMBL" id="WZB88408.1"/>
    </source>
</evidence>